<dbReference type="EMBL" id="KB932203">
    <property type="protein sequence ID" value="KCV70879.1"/>
    <property type="molecule type" value="Genomic_DNA"/>
</dbReference>
<dbReference type="AlphaFoldDB" id="A0A058Z988"/>
<reference evidence="4" key="1">
    <citation type="submission" date="2013-04" db="EMBL/GenBank/DDBJ databases">
        <title>The Genome Sequence of Fonticula alba ATCC 38817.</title>
        <authorList>
            <consortium name="The Broad Institute Genomics Platform"/>
            <person name="Russ C."/>
            <person name="Cuomo C."/>
            <person name="Burger G."/>
            <person name="Gray M.W."/>
            <person name="Holland P.W.H."/>
            <person name="King N."/>
            <person name="Lang F.B.F."/>
            <person name="Roger A.J."/>
            <person name="Ruiz-Trillo I."/>
            <person name="Brown M."/>
            <person name="Walker B."/>
            <person name="Young S."/>
            <person name="Zeng Q."/>
            <person name="Gargeya S."/>
            <person name="Fitzgerald M."/>
            <person name="Haas B."/>
            <person name="Abouelleil A."/>
            <person name="Allen A.W."/>
            <person name="Alvarado L."/>
            <person name="Arachchi H.M."/>
            <person name="Berlin A.M."/>
            <person name="Chapman S.B."/>
            <person name="Gainer-Dewar J."/>
            <person name="Goldberg J."/>
            <person name="Griggs A."/>
            <person name="Gujja S."/>
            <person name="Hansen M."/>
            <person name="Howarth C."/>
            <person name="Imamovic A."/>
            <person name="Ireland A."/>
            <person name="Larimer J."/>
            <person name="McCowan C."/>
            <person name="Murphy C."/>
            <person name="Pearson M."/>
            <person name="Poon T.W."/>
            <person name="Priest M."/>
            <person name="Roberts A."/>
            <person name="Saif S."/>
            <person name="Shea T."/>
            <person name="Sisk P."/>
            <person name="Sykes S."/>
            <person name="Wortman J."/>
            <person name="Nusbaum C."/>
            <person name="Birren B."/>
        </authorList>
    </citation>
    <scope>NUCLEOTIDE SEQUENCE [LARGE SCALE GENOMIC DNA]</scope>
    <source>
        <strain evidence="4">ATCC 38817</strain>
    </source>
</reference>
<evidence type="ECO:0000256" key="3">
    <source>
        <dbReference type="ARBA" id="ARBA00043970"/>
    </source>
</evidence>
<name>A0A058Z988_FONAL</name>
<accession>A0A058Z988</accession>
<dbReference type="InterPro" id="IPR020373">
    <property type="entry name" value="Kgd4/YMR-31"/>
</dbReference>
<protein>
    <submittedName>
        <fullName evidence="4">Uncharacterized protein</fullName>
    </submittedName>
</protein>
<dbReference type="GeneID" id="20526552"/>
<evidence type="ECO:0000256" key="1">
    <source>
        <dbReference type="ARBA" id="ARBA00004173"/>
    </source>
</evidence>
<evidence type="ECO:0000313" key="4">
    <source>
        <dbReference type="EMBL" id="KCV70879.1"/>
    </source>
</evidence>
<organism evidence="4">
    <name type="scientific">Fonticula alba</name>
    <name type="common">Slime mold</name>
    <dbReference type="NCBI Taxonomy" id="691883"/>
    <lineage>
        <taxon>Eukaryota</taxon>
        <taxon>Rotosphaerida</taxon>
        <taxon>Fonticulaceae</taxon>
        <taxon>Fonticula</taxon>
    </lineage>
</organism>
<evidence type="ECO:0000313" key="5">
    <source>
        <dbReference type="Proteomes" id="UP000030693"/>
    </source>
</evidence>
<evidence type="ECO:0000256" key="2">
    <source>
        <dbReference type="ARBA" id="ARBA00023128"/>
    </source>
</evidence>
<keyword evidence="2" id="KW-0496">Mitochondrion</keyword>
<sequence length="86" mass="8850">MTRVPSILFRHAKAKAEAAGVAFGRVAASFRPSALPASPVAGGHAAASAAPKKPFTYTEVPARFRRRGPSAAEIEAVELGGAGFFI</sequence>
<proteinExistence type="inferred from homology"/>
<gene>
    <name evidence="4" type="ORF">H696_01827</name>
</gene>
<dbReference type="Proteomes" id="UP000030693">
    <property type="component" value="Unassembled WGS sequence"/>
</dbReference>
<dbReference type="Pfam" id="PF10937">
    <property type="entry name" value="Kgd4-YMR31"/>
    <property type="match status" value="1"/>
</dbReference>
<dbReference type="OrthoDB" id="2116030at2759"/>
<comment type="similarity">
    <text evidence="3">Belongs to the alpha-ketoglutarate dehydrogenase component 4 family.</text>
</comment>
<comment type="subcellular location">
    <subcellularLocation>
        <location evidence="1">Mitochondrion</location>
    </subcellularLocation>
</comment>
<dbReference type="RefSeq" id="XP_009494002.1">
    <property type="nucleotide sequence ID" value="XM_009495727.1"/>
</dbReference>
<dbReference type="GO" id="GO:0005739">
    <property type="term" value="C:mitochondrion"/>
    <property type="evidence" value="ECO:0007669"/>
    <property type="project" value="UniProtKB-SubCell"/>
</dbReference>
<dbReference type="GO" id="GO:0006103">
    <property type="term" value="P:2-oxoglutarate metabolic process"/>
    <property type="evidence" value="ECO:0007669"/>
    <property type="project" value="InterPro"/>
</dbReference>
<keyword evidence="5" id="KW-1185">Reference proteome</keyword>